<dbReference type="RefSeq" id="WP_003997897.1">
    <property type="nucleotide sequence ID" value="NZ_AMLP01000084.1"/>
</dbReference>
<dbReference type="EMBL" id="AMLP01000084">
    <property type="protein sequence ID" value="ELS56459.1"/>
    <property type="molecule type" value="Genomic_DNA"/>
</dbReference>
<dbReference type="AlphaFoldDB" id="L8PJN1"/>
<accession>L8PJN1</accession>
<name>L8PJN1_STRVR</name>
<protein>
    <submittedName>
        <fullName evidence="2">Uncharacterized protein</fullName>
    </submittedName>
</protein>
<sequence length="93" mass="9845">MLRGFVTPGDDCAWCLSRLVVSCCAPDVQVRKATIHGVKAPAANAWVLVTGAWRLTGEPGDLGAEPALDPVRVTKTAEPQDPYTDTAPDIARS</sequence>
<dbReference type="Proteomes" id="UP000011205">
    <property type="component" value="Unassembled WGS sequence"/>
</dbReference>
<organism evidence="2 3">
    <name type="scientific">Streptomyces viridochromogenes Tue57</name>
    <dbReference type="NCBI Taxonomy" id="1160705"/>
    <lineage>
        <taxon>Bacteria</taxon>
        <taxon>Bacillati</taxon>
        <taxon>Actinomycetota</taxon>
        <taxon>Actinomycetes</taxon>
        <taxon>Kitasatosporales</taxon>
        <taxon>Streptomycetaceae</taxon>
        <taxon>Streptomyces</taxon>
    </lineage>
</organism>
<gene>
    <name evidence="2" type="ORF">STVIR_2557</name>
</gene>
<dbReference type="PATRIC" id="fig|1160705.3.peg.2537"/>
<evidence type="ECO:0000313" key="3">
    <source>
        <dbReference type="Proteomes" id="UP000011205"/>
    </source>
</evidence>
<evidence type="ECO:0000313" key="2">
    <source>
        <dbReference type="EMBL" id="ELS56459.1"/>
    </source>
</evidence>
<reference evidence="2 3" key="1">
    <citation type="journal article" date="2013" name="Genome Announc.">
        <title>Draft Genome Sequence of Streptomyces viridochromogenes Strain Tu57, Producer of Avilamycin.</title>
        <authorList>
            <person name="Gruning B.A."/>
            <person name="Erxleben A."/>
            <person name="Hahnlein A."/>
            <person name="Gunther S."/>
        </authorList>
    </citation>
    <scope>NUCLEOTIDE SEQUENCE [LARGE SCALE GENOMIC DNA]</scope>
    <source>
        <strain evidence="2 3">Tue57</strain>
    </source>
</reference>
<evidence type="ECO:0000256" key="1">
    <source>
        <dbReference type="SAM" id="MobiDB-lite"/>
    </source>
</evidence>
<proteinExistence type="predicted"/>
<comment type="caution">
    <text evidence="2">The sequence shown here is derived from an EMBL/GenBank/DDBJ whole genome shotgun (WGS) entry which is preliminary data.</text>
</comment>
<feature type="region of interest" description="Disordered" evidence="1">
    <location>
        <begin position="72"/>
        <end position="93"/>
    </location>
</feature>